<reference evidence="6 7" key="1">
    <citation type="submission" date="2018-01" db="EMBL/GenBank/DDBJ databases">
        <title>Whole genome sequencing of Histamine producing bacteria.</title>
        <authorList>
            <person name="Butler K."/>
        </authorList>
    </citation>
    <scope>NUCLEOTIDE SEQUENCE [LARGE SCALE GENOMIC DNA]</scope>
    <source>
        <strain evidence="6 7">DSM 100436</strain>
    </source>
</reference>
<dbReference type="InterPro" id="IPR017896">
    <property type="entry name" value="4Fe4S_Fe-S-bd"/>
</dbReference>
<dbReference type="OrthoDB" id="9800167at2"/>
<keyword evidence="4" id="KW-0560">Oxidoreductase</keyword>
<dbReference type="SUPFAM" id="SSF51905">
    <property type="entry name" value="FAD/NAD(P)-binding domain"/>
    <property type="match status" value="1"/>
</dbReference>
<keyword evidence="3" id="KW-0274">FAD</keyword>
<dbReference type="Pfam" id="PF05199">
    <property type="entry name" value="GMC_oxred_C"/>
    <property type="match status" value="1"/>
</dbReference>
<evidence type="ECO:0000313" key="7">
    <source>
        <dbReference type="Proteomes" id="UP000241771"/>
    </source>
</evidence>
<proteinExistence type="inferred from homology"/>
<dbReference type="GO" id="GO:0050660">
    <property type="term" value="F:flavin adenine dinucleotide binding"/>
    <property type="evidence" value="ECO:0007669"/>
    <property type="project" value="InterPro"/>
</dbReference>
<dbReference type="Proteomes" id="UP000241771">
    <property type="component" value="Unassembled WGS sequence"/>
</dbReference>
<dbReference type="GO" id="GO:0016614">
    <property type="term" value="F:oxidoreductase activity, acting on CH-OH group of donors"/>
    <property type="evidence" value="ECO:0007669"/>
    <property type="project" value="InterPro"/>
</dbReference>
<sequence>MTIQENARYDAIIVGSGPAGATLAKSLSEQGKHVLILEWGSDKPLTGSFWQMAGIAAIPSKGAFVGNDLSLLIRGITAGGSSAINYATAMLPPFEMFDRYGIDLRDEAKEIQQTIPYAPLPDDLIGPRAKRIWQGADKAGVKWHKLDKLIDSERCQSGCHLCGYGCPHNAKWTARDFLQEAIDAGAKLITKAKVTKVLSEKEPPHQQAVGVEYQHDDGVHLAFAEQVILAAGGIGSPQILQQSGIENAGQQFFIDPVVAVMGAVDEKFKGGEVPMAAGLHLPEEGIVLSDLALPKPFFHLFTAQVGRFNRMMSADNTLTIMVKVKDSLSGKISPNWASKSLSNEDKQRLNQGADIAESILAAAGAKHIYRTHHFAAHQGGSAAIGDIVDSQLETKIKGLYVCDASVIPEAWGLPPTFTLLCLAKRLSKHLLTAKVKVEATAET</sequence>
<dbReference type="InterPro" id="IPR036188">
    <property type="entry name" value="FAD/NAD-bd_sf"/>
</dbReference>
<dbReference type="InterPro" id="IPR007867">
    <property type="entry name" value="GMC_OxRtase_C"/>
</dbReference>
<evidence type="ECO:0000313" key="6">
    <source>
        <dbReference type="EMBL" id="PSW19845.1"/>
    </source>
</evidence>
<dbReference type="AlphaFoldDB" id="A0A2T3NUE8"/>
<dbReference type="InterPro" id="IPR000172">
    <property type="entry name" value="GMC_OxRdtase_N"/>
</dbReference>
<evidence type="ECO:0000256" key="4">
    <source>
        <dbReference type="ARBA" id="ARBA00023002"/>
    </source>
</evidence>
<organism evidence="6 7">
    <name type="scientific">Photobacterium sanctipauli</name>
    <dbReference type="NCBI Taxonomy" id="1342794"/>
    <lineage>
        <taxon>Bacteria</taxon>
        <taxon>Pseudomonadati</taxon>
        <taxon>Pseudomonadota</taxon>
        <taxon>Gammaproteobacteria</taxon>
        <taxon>Vibrionales</taxon>
        <taxon>Vibrionaceae</taxon>
        <taxon>Photobacterium</taxon>
    </lineage>
</organism>
<dbReference type="PANTHER" id="PTHR46056:SF12">
    <property type="entry name" value="LONG-CHAIN-ALCOHOL OXIDASE"/>
    <property type="match status" value="1"/>
</dbReference>
<keyword evidence="7" id="KW-1185">Reference proteome</keyword>
<dbReference type="RefSeq" id="WP_036832722.1">
    <property type="nucleotide sequence ID" value="NZ_JGVO01001632.1"/>
</dbReference>
<evidence type="ECO:0000256" key="3">
    <source>
        <dbReference type="ARBA" id="ARBA00022827"/>
    </source>
</evidence>
<dbReference type="Gene3D" id="3.50.50.60">
    <property type="entry name" value="FAD/NAD(P)-binding domain"/>
    <property type="match status" value="3"/>
</dbReference>
<dbReference type="EMBL" id="PYMA01000005">
    <property type="protein sequence ID" value="PSW19845.1"/>
    <property type="molecule type" value="Genomic_DNA"/>
</dbReference>
<feature type="domain" description="4Fe-4S ferredoxin-type" evidence="5">
    <location>
        <begin position="146"/>
        <end position="176"/>
    </location>
</feature>
<evidence type="ECO:0000259" key="5">
    <source>
        <dbReference type="PROSITE" id="PS51379"/>
    </source>
</evidence>
<evidence type="ECO:0000256" key="1">
    <source>
        <dbReference type="ARBA" id="ARBA00010790"/>
    </source>
</evidence>
<dbReference type="PANTHER" id="PTHR46056">
    <property type="entry name" value="LONG-CHAIN-ALCOHOL OXIDASE"/>
    <property type="match status" value="1"/>
</dbReference>
<dbReference type="Pfam" id="PF00732">
    <property type="entry name" value="GMC_oxred_N"/>
    <property type="match status" value="1"/>
</dbReference>
<dbReference type="PROSITE" id="PS51379">
    <property type="entry name" value="4FE4S_FER_2"/>
    <property type="match status" value="1"/>
</dbReference>
<name>A0A2T3NUE8_9GAMM</name>
<accession>A0A2T3NUE8</accession>
<comment type="caution">
    <text evidence="6">The sequence shown here is derived from an EMBL/GenBank/DDBJ whole genome shotgun (WGS) entry which is preliminary data.</text>
</comment>
<gene>
    <name evidence="6" type="ORF">C9I98_10300</name>
</gene>
<keyword evidence="2" id="KW-0285">Flavoprotein</keyword>
<evidence type="ECO:0000256" key="2">
    <source>
        <dbReference type="ARBA" id="ARBA00022630"/>
    </source>
</evidence>
<comment type="similarity">
    <text evidence="1">Belongs to the GMC oxidoreductase family.</text>
</comment>
<protein>
    <submittedName>
        <fullName evidence="6">GMC family oxidoreductase</fullName>
    </submittedName>
</protein>